<organism evidence="1">
    <name type="scientific">marine sediment metagenome</name>
    <dbReference type="NCBI Taxonomy" id="412755"/>
    <lineage>
        <taxon>unclassified sequences</taxon>
        <taxon>metagenomes</taxon>
        <taxon>ecological metagenomes</taxon>
    </lineage>
</organism>
<dbReference type="AlphaFoldDB" id="A0A0F9JCS6"/>
<feature type="non-terminal residue" evidence="1">
    <location>
        <position position="77"/>
    </location>
</feature>
<name>A0A0F9JCS6_9ZZZZ</name>
<evidence type="ECO:0000313" key="1">
    <source>
        <dbReference type="EMBL" id="KKM67609.1"/>
    </source>
</evidence>
<dbReference type="EMBL" id="LAZR01010319">
    <property type="protein sequence ID" value="KKM67609.1"/>
    <property type="molecule type" value="Genomic_DNA"/>
</dbReference>
<protein>
    <submittedName>
        <fullName evidence="1">Uncharacterized protein</fullName>
    </submittedName>
</protein>
<comment type="caution">
    <text evidence="1">The sequence shown here is derived from an EMBL/GenBank/DDBJ whole genome shotgun (WGS) entry which is preliminary data.</text>
</comment>
<accession>A0A0F9JCS6</accession>
<proteinExistence type="predicted"/>
<sequence length="77" mass="8649">MAYDFTGVGSDDAIKTNLTAHNDQRSYGLWVYREGDGDGGLGRMFDKRDNQAEVEFFFAFGSNNTYNFKRVFSTTAG</sequence>
<gene>
    <name evidence="1" type="ORF">LCGC14_1469450</name>
</gene>
<reference evidence="1" key="1">
    <citation type="journal article" date="2015" name="Nature">
        <title>Complex archaea that bridge the gap between prokaryotes and eukaryotes.</title>
        <authorList>
            <person name="Spang A."/>
            <person name="Saw J.H."/>
            <person name="Jorgensen S.L."/>
            <person name="Zaremba-Niedzwiedzka K."/>
            <person name="Martijn J."/>
            <person name="Lind A.E."/>
            <person name="van Eijk R."/>
            <person name="Schleper C."/>
            <person name="Guy L."/>
            <person name="Ettema T.J."/>
        </authorList>
    </citation>
    <scope>NUCLEOTIDE SEQUENCE</scope>
</reference>